<evidence type="ECO:0000256" key="4">
    <source>
        <dbReference type="ARBA" id="ARBA00023239"/>
    </source>
</evidence>
<dbReference type="GO" id="GO:0016829">
    <property type="term" value="F:lyase activity"/>
    <property type="evidence" value="ECO:0007669"/>
    <property type="project" value="UniProtKB-KW"/>
</dbReference>
<evidence type="ECO:0000256" key="1">
    <source>
        <dbReference type="ARBA" id="ARBA00004418"/>
    </source>
</evidence>
<dbReference type="PANTHER" id="PTHR39210:SF1">
    <property type="entry name" value="HEPARIN-SULFATE LYASE"/>
    <property type="match status" value="1"/>
</dbReference>
<dbReference type="Pfam" id="PF07940">
    <property type="entry name" value="Hepar_II_III_C"/>
    <property type="match status" value="1"/>
</dbReference>
<dbReference type="InterPro" id="IPR012480">
    <property type="entry name" value="Hepar_II_III_C"/>
</dbReference>
<name>A0ABN2TUC6_9MICO</name>
<gene>
    <name evidence="8" type="ORF">GCM10009740_06860</name>
</gene>
<evidence type="ECO:0000256" key="3">
    <source>
        <dbReference type="ARBA" id="ARBA00022764"/>
    </source>
</evidence>
<evidence type="ECO:0000256" key="5">
    <source>
        <dbReference type="SAM" id="MobiDB-lite"/>
    </source>
</evidence>
<feature type="region of interest" description="Disordered" evidence="5">
    <location>
        <begin position="661"/>
        <end position="690"/>
    </location>
</feature>
<keyword evidence="3" id="KW-0574">Periplasm</keyword>
<dbReference type="InterPro" id="IPR008929">
    <property type="entry name" value="Chondroitin_lyas"/>
</dbReference>
<evidence type="ECO:0000313" key="8">
    <source>
        <dbReference type="EMBL" id="GAA2021010.1"/>
    </source>
</evidence>
<accession>A0ABN2TUC6</accession>
<dbReference type="PANTHER" id="PTHR39210">
    <property type="entry name" value="HEPARIN-SULFATE LYASE"/>
    <property type="match status" value="1"/>
</dbReference>
<dbReference type="InterPro" id="IPR031680">
    <property type="entry name" value="Hepar_II_III_N"/>
</dbReference>
<dbReference type="Proteomes" id="UP001501285">
    <property type="component" value="Unassembled WGS sequence"/>
</dbReference>
<keyword evidence="2" id="KW-0732">Signal</keyword>
<feature type="domain" description="Heparin-sulfate lyase N-terminal" evidence="7">
    <location>
        <begin position="103"/>
        <end position="304"/>
    </location>
</feature>
<evidence type="ECO:0000259" key="6">
    <source>
        <dbReference type="Pfam" id="PF07940"/>
    </source>
</evidence>
<keyword evidence="4 8" id="KW-0456">Lyase</keyword>
<evidence type="ECO:0000313" key="9">
    <source>
        <dbReference type="Proteomes" id="UP001501285"/>
    </source>
</evidence>
<comment type="subcellular location">
    <subcellularLocation>
        <location evidence="1">Periplasm</location>
    </subcellularLocation>
</comment>
<reference evidence="8 9" key="1">
    <citation type="journal article" date="2019" name="Int. J. Syst. Evol. Microbiol.">
        <title>The Global Catalogue of Microorganisms (GCM) 10K type strain sequencing project: providing services to taxonomists for standard genome sequencing and annotation.</title>
        <authorList>
            <consortium name="The Broad Institute Genomics Platform"/>
            <consortium name="The Broad Institute Genome Sequencing Center for Infectious Disease"/>
            <person name="Wu L."/>
            <person name="Ma J."/>
        </authorList>
    </citation>
    <scope>NUCLEOTIDE SEQUENCE [LARGE SCALE GENOMIC DNA]</scope>
    <source>
        <strain evidence="8 9">JCM 14283</strain>
    </source>
</reference>
<sequence length="690" mass="74689">MPPHEIVARVRDRGRQLAWRRRRATPGWAVSAPGPVEGLLPRRSFTSTVPEVARAGVPAAAREALLAAANRLLAGDWLVLGWPRPDIADPDWFLDPVTGRRAPQWDYAFDIDHRDEPTTGNVKAVWELSRHHHLTVLAAAWWLTGEERYAAASAAQLRSWWTANPFLSGVHWTSGIELGIRLLSWVWVRRLLDGWSGAPALFEENEAALRQIRWHQEYLAAFRSSGSSANNHLVAEACGRLAAACAFPWYAESTRWRTEAAGQLEESLSANTFPSGVNRELATDYHRFVTELGLLALAEAERAGHPLGRSTQRLVAASVDAAAALLDPTGRPARQGDGDEGRGLVLDSPQADPWRTLLATGAAVFGSRPWWPPVHAGVTSVVVGALARRHDLPGRPDEAPRGFTDAGIQLMGGSSPDGRPALWCRCDGGPQGFLSIAAHSHADALSVEVRHGGVDVLADPGTYCYHGEPEWRSYFRSTRAHNTVEVDGADQSVEGGPFLWSTHTDAVVELAGGTPDGPGGGRQVWVAHHTGYARLDSALRHTRRVTLDPPTGELVVDDTLTGSRPHTARLHWHLGPEVRATLRQNEAHLSWPSSDGEQEAWLHLPAQLRWTARRGETGPVAGWYSPRFGVRVPTTTLVGTGSWSGTLTLRTQLLLATSEPVASSGETAVAAPTADLASGGYVPPGSGETQ</sequence>
<comment type="caution">
    <text evidence="8">The sequence shown here is derived from an EMBL/GenBank/DDBJ whole genome shotgun (WGS) entry which is preliminary data.</text>
</comment>
<protein>
    <submittedName>
        <fullName evidence="8">Alginate lyase family protein</fullName>
    </submittedName>
</protein>
<evidence type="ECO:0000256" key="2">
    <source>
        <dbReference type="ARBA" id="ARBA00022729"/>
    </source>
</evidence>
<dbReference type="Gene3D" id="1.50.10.100">
    <property type="entry name" value="Chondroitin AC/alginate lyase"/>
    <property type="match status" value="1"/>
</dbReference>
<feature type="domain" description="Heparinase II/III-like C-terminal" evidence="6">
    <location>
        <begin position="422"/>
        <end position="642"/>
    </location>
</feature>
<dbReference type="Pfam" id="PF16889">
    <property type="entry name" value="Hepar_II_III_N"/>
    <property type="match status" value="1"/>
</dbReference>
<organism evidence="8 9">
    <name type="scientific">Terrabacter terrae</name>
    <dbReference type="NCBI Taxonomy" id="318434"/>
    <lineage>
        <taxon>Bacteria</taxon>
        <taxon>Bacillati</taxon>
        <taxon>Actinomycetota</taxon>
        <taxon>Actinomycetes</taxon>
        <taxon>Micrococcales</taxon>
        <taxon>Intrasporangiaceae</taxon>
        <taxon>Terrabacter</taxon>
    </lineage>
</organism>
<keyword evidence="9" id="KW-1185">Reference proteome</keyword>
<feature type="region of interest" description="Disordered" evidence="5">
    <location>
        <begin position="328"/>
        <end position="347"/>
    </location>
</feature>
<dbReference type="Gene3D" id="2.70.98.70">
    <property type="match status" value="1"/>
</dbReference>
<proteinExistence type="predicted"/>
<dbReference type="EMBL" id="BAAANB010000001">
    <property type="protein sequence ID" value="GAA2021010.1"/>
    <property type="molecule type" value="Genomic_DNA"/>
</dbReference>
<evidence type="ECO:0000259" key="7">
    <source>
        <dbReference type="Pfam" id="PF16889"/>
    </source>
</evidence>
<dbReference type="SUPFAM" id="SSF48230">
    <property type="entry name" value="Chondroitin AC/alginate lyase"/>
    <property type="match status" value="1"/>
</dbReference>